<dbReference type="InterPro" id="IPR014043">
    <property type="entry name" value="Acyl_transferase_dom"/>
</dbReference>
<feature type="domain" description="Carrier" evidence="8">
    <location>
        <begin position="1403"/>
        <end position="1477"/>
    </location>
</feature>
<evidence type="ECO:0000256" key="6">
    <source>
        <dbReference type="ARBA" id="ARBA00023268"/>
    </source>
</evidence>
<dbReference type="SUPFAM" id="SSF53474">
    <property type="entry name" value="alpha/beta-Hydrolases"/>
    <property type="match status" value="1"/>
</dbReference>
<dbReference type="Pfam" id="PF02801">
    <property type="entry name" value="Ketoacyl-synt_C"/>
    <property type="match status" value="1"/>
</dbReference>
<keyword evidence="5" id="KW-0443">Lipid metabolism</keyword>
<dbReference type="GO" id="GO:0031177">
    <property type="term" value="F:phosphopantetheine binding"/>
    <property type="evidence" value="ECO:0007669"/>
    <property type="project" value="InterPro"/>
</dbReference>
<dbReference type="InterPro" id="IPR016036">
    <property type="entry name" value="Malonyl_transacylase_ACP-bd"/>
</dbReference>
<name>Q982I5_RHILO</name>
<dbReference type="InterPro" id="IPR014030">
    <property type="entry name" value="Ketoacyl_synth_N"/>
</dbReference>
<dbReference type="InterPro" id="IPR014031">
    <property type="entry name" value="Ketoacyl_synth_C"/>
</dbReference>
<feature type="compositionally biased region" description="Polar residues" evidence="7">
    <location>
        <begin position="442"/>
        <end position="451"/>
    </location>
</feature>
<dbReference type="PANTHER" id="PTHR43775:SF37">
    <property type="entry name" value="SI:DKEY-61P9.11"/>
    <property type="match status" value="1"/>
</dbReference>
<keyword evidence="3" id="KW-0808">Transferase</keyword>
<dbReference type="InterPro" id="IPR036736">
    <property type="entry name" value="ACP-like_sf"/>
</dbReference>
<dbReference type="InterPro" id="IPR016035">
    <property type="entry name" value="Acyl_Trfase/lysoPLipase"/>
</dbReference>
<evidence type="ECO:0000256" key="3">
    <source>
        <dbReference type="ARBA" id="ARBA00022679"/>
    </source>
</evidence>
<dbReference type="PROSITE" id="PS52004">
    <property type="entry name" value="KS3_2"/>
    <property type="match status" value="1"/>
</dbReference>
<dbReference type="Gene3D" id="3.30.70.3290">
    <property type="match status" value="1"/>
</dbReference>
<dbReference type="Pfam" id="PF08659">
    <property type="entry name" value="KR"/>
    <property type="match status" value="1"/>
</dbReference>
<dbReference type="GO" id="GO:0004312">
    <property type="term" value="F:fatty acid synthase activity"/>
    <property type="evidence" value="ECO:0007669"/>
    <property type="project" value="TreeGrafter"/>
</dbReference>
<dbReference type="RefSeq" id="WP_010915895.1">
    <property type="nucleotide sequence ID" value="NC_002679.1"/>
</dbReference>
<dbReference type="Pfam" id="PF00109">
    <property type="entry name" value="ketoacyl-synt"/>
    <property type="match status" value="1"/>
</dbReference>
<dbReference type="InterPro" id="IPR036291">
    <property type="entry name" value="NAD(P)-bd_dom_sf"/>
</dbReference>
<dbReference type="SMART" id="SM00827">
    <property type="entry name" value="PKS_AT"/>
    <property type="match status" value="1"/>
</dbReference>
<dbReference type="Gene3D" id="3.40.47.10">
    <property type="match status" value="1"/>
</dbReference>
<dbReference type="KEGG" id="mlo:mlr9053"/>
<dbReference type="HOGENOM" id="CLU_000022_35_4_5"/>
<organism evidence="10 11">
    <name type="scientific">Mesorhizobium japonicum (strain LMG 29417 / CECT 9101 / MAFF 303099)</name>
    <name type="common">Mesorhizobium loti (strain MAFF 303099)</name>
    <dbReference type="NCBI Taxonomy" id="266835"/>
    <lineage>
        <taxon>Bacteria</taxon>
        <taxon>Pseudomonadati</taxon>
        <taxon>Pseudomonadota</taxon>
        <taxon>Alphaproteobacteria</taxon>
        <taxon>Hyphomicrobiales</taxon>
        <taxon>Phyllobacteriaceae</taxon>
        <taxon>Mesorhizobium</taxon>
    </lineage>
</organism>
<dbReference type="InterPro" id="IPR057326">
    <property type="entry name" value="KR_dom"/>
</dbReference>
<keyword evidence="10" id="KW-0614">Plasmid</keyword>
<dbReference type="SMART" id="SM00822">
    <property type="entry name" value="PKS_KR"/>
    <property type="match status" value="1"/>
</dbReference>
<dbReference type="InterPro" id="IPR013968">
    <property type="entry name" value="PKS_KR"/>
</dbReference>
<dbReference type="InterPro" id="IPR018201">
    <property type="entry name" value="Ketoacyl_synth_AS"/>
</dbReference>
<dbReference type="SUPFAM" id="SSF51735">
    <property type="entry name" value="NAD(P)-binding Rossmann-fold domains"/>
    <property type="match status" value="2"/>
</dbReference>
<dbReference type="InterPro" id="IPR016039">
    <property type="entry name" value="Thiolase-like"/>
</dbReference>
<evidence type="ECO:0000256" key="5">
    <source>
        <dbReference type="ARBA" id="ARBA00023098"/>
    </source>
</evidence>
<dbReference type="Proteomes" id="UP000000552">
    <property type="component" value="Plasmid pMLa"/>
</dbReference>
<keyword evidence="1" id="KW-0596">Phosphopantetheine</keyword>
<dbReference type="InterPro" id="IPR020841">
    <property type="entry name" value="PKS_Beta-ketoAc_synthase_dom"/>
</dbReference>
<protein>
    <submittedName>
        <fullName evidence="10">Polyketide synthase</fullName>
    </submittedName>
</protein>
<dbReference type="Pfam" id="PF00550">
    <property type="entry name" value="PP-binding"/>
    <property type="match status" value="1"/>
</dbReference>
<evidence type="ECO:0000256" key="2">
    <source>
        <dbReference type="ARBA" id="ARBA00022553"/>
    </source>
</evidence>
<dbReference type="InterPro" id="IPR029058">
    <property type="entry name" value="AB_hydrolase_fold"/>
</dbReference>
<dbReference type="Pfam" id="PF00698">
    <property type="entry name" value="Acyl_transf_1"/>
    <property type="match status" value="1"/>
</dbReference>
<keyword evidence="6" id="KW-0511">Multifunctional enzyme</keyword>
<dbReference type="InterPro" id="IPR032821">
    <property type="entry name" value="PKS_assoc"/>
</dbReference>
<reference evidence="10 11" key="1">
    <citation type="journal article" date="2000" name="DNA Res.">
        <title>Complete genome structure of the nitrogen-fixing symbiotic bacterium Mesorhizobium loti.</title>
        <authorList>
            <person name="Kaneko T."/>
            <person name="Nakamura Y."/>
            <person name="Sato S."/>
            <person name="Asamizu E."/>
            <person name="Kato T."/>
            <person name="Sasamoto S."/>
            <person name="Watanabe A."/>
            <person name="Idesawa K."/>
            <person name="Ishikawa A."/>
            <person name="Kawashima K."/>
            <person name="Kimura T."/>
            <person name="Kishida Y."/>
            <person name="Kiyokawa C."/>
            <person name="Kohara M."/>
            <person name="Matsumoto M."/>
            <person name="Matsuno A."/>
            <person name="Mochizuki Y."/>
            <person name="Nakayama S."/>
            <person name="Nakazaki N."/>
            <person name="Shimpo S."/>
            <person name="Sugimoto M."/>
            <person name="Takeuchi C."/>
            <person name="Yamada M."/>
            <person name="Tabata S."/>
        </authorList>
    </citation>
    <scope>NUCLEOTIDE SEQUENCE [LARGE SCALE GENOMIC DNA]</scope>
    <source>
        <strain evidence="11">LMG 29417 / CECT 9101 / MAFF 303099</strain>
        <plasmid evidence="10 11">pMLa</plasmid>
    </source>
</reference>
<keyword evidence="4" id="KW-0276">Fatty acid metabolism</keyword>
<dbReference type="Pfam" id="PF16197">
    <property type="entry name" value="KAsynt_C_assoc"/>
    <property type="match status" value="1"/>
</dbReference>
<dbReference type="GO" id="GO:0071770">
    <property type="term" value="P:DIM/DIP cell wall layer assembly"/>
    <property type="evidence" value="ECO:0007669"/>
    <property type="project" value="TreeGrafter"/>
</dbReference>
<dbReference type="InterPro" id="IPR009081">
    <property type="entry name" value="PP-bd_ACP"/>
</dbReference>
<dbReference type="Gene3D" id="1.10.1200.10">
    <property type="entry name" value="ACP-like"/>
    <property type="match status" value="1"/>
</dbReference>
<dbReference type="ESTHER" id="meslo-MLR9053">
    <property type="family name" value="Thioesterase"/>
</dbReference>
<dbReference type="InterPro" id="IPR001031">
    <property type="entry name" value="Thioesterase"/>
</dbReference>
<dbReference type="SUPFAM" id="SSF52151">
    <property type="entry name" value="FabD/lysophospholipase-like"/>
    <property type="match status" value="1"/>
</dbReference>
<dbReference type="Gene3D" id="3.40.50.720">
    <property type="entry name" value="NAD(P)-binding Rossmann-like Domain"/>
    <property type="match status" value="1"/>
</dbReference>
<dbReference type="Pfam" id="PF00975">
    <property type="entry name" value="Thioesterase"/>
    <property type="match status" value="1"/>
</dbReference>
<gene>
    <name evidence="10" type="ordered locus">mlr9053</name>
</gene>
<dbReference type="SMART" id="SM00825">
    <property type="entry name" value="PKS_KS"/>
    <property type="match status" value="1"/>
</dbReference>
<dbReference type="GO" id="GO:0005886">
    <property type="term" value="C:plasma membrane"/>
    <property type="evidence" value="ECO:0007669"/>
    <property type="project" value="TreeGrafter"/>
</dbReference>
<dbReference type="GO" id="GO:0006633">
    <property type="term" value="P:fatty acid biosynthetic process"/>
    <property type="evidence" value="ECO:0007669"/>
    <property type="project" value="InterPro"/>
</dbReference>
<evidence type="ECO:0000313" key="11">
    <source>
        <dbReference type="Proteomes" id="UP000000552"/>
    </source>
</evidence>
<dbReference type="GO" id="GO:0004315">
    <property type="term" value="F:3-oxoacyl-[acyl-carrier-protein] synthase activity"/>
    <property type="evidence" value="ECO:0007669"/>
    <property type="project" value="InterPro"/>
</dbReference>
<feature type="domain" description="Ketosynthase family 3 (KS3)" evidence="9">
    <location>
        <begin position="8"/>
        <end position="439"/>
    </location>
</feature>
<evidence type="ECO:0000259" key="9">
    <source>
        <dbReference type="PROSITE" id="PS52004"/>
    </source>
</evidence>
<feature type="region of interest" description="Disordered" evidence="7">
    <location>
        <begin position="441"/>
        <end position="463"/>
    </location>
</feature>
<dbReference type="SUPFAM" id="SSF53901">
    <property type="entry name" value="Thiolase-like"/>
    <property type="match status" value="1"/>
</dbReference>
<dbReference type="Gene3D" id="3.40.50.1820">
    <property type="entry name" value="alpha/beta hydrolase"/>
    <property type="match status" value="1"/>
</dbReference>
<dbReference type="InterPro" id="IPR050091">
    <property type="entry name" value="PKS_NRPS_Biosynth_Enz"/>
</dbReference>
<accession>Q982I5</accession>
<dbReference type="InterPro" id="IPR020806">
    <property type="entry name" value="PKS_PP-bd"/>
</dbReference>
<geneLocation type="plasmid" evidence="10 11">
    <name>pMLa</name>
</geneLocation>
<dbReference type="PROSITE" id="PS50075">
    <property type="entry name" value="CARRIER"/>
    <property type="match status" value="1"/>
</dbReference>
<dbReference type="GO" id="GO:0005737">
    <property type="term" value="C:cytoplasm"/>
    <property type="evidence" value="ECO:0007669"/>
    <property type="project" value="TreeGrafter"/>
</dbReference>
<dbReference type="FunFam" id="3.40.47.10:FF:000042">
    <property type="entry name" value="Polyketide synthase Pks13"/>
    <property type="match status" value="1"/>
</dbReference>
<dbReference type="SUPFAM" id="SSF47336">
    <property type="entry name" value="ACP-like"/>
    <property type="match status" value="1"/>
</dbReference>
<dbReference type="PROSITE" id="PS00606">
    <property type="entry name" value="KS3_1"/>
    <property type="match status" value="1"/>
</dbReference>
<dbReference type="SMART" id="SM00823">
    <property type="entry name" value="PKS_PP"/>
    <property type="match status" value="1"/>
</dbReference>
<dbReference type="CDD" id="cd00833">
    <property type="entry name" value="PKS"/>
    <property type="match status" value="1"/>
</dbReference>
<dbReference type="PROSITE" id="PS51257">
    <property type="entry name" value="PROKAR_LIPOPROTEIN"/>
    <property type="match status" value="1"/>
</dbReference>
<dbReference type="Gene3D" id="3.40.366.10">
    <property type="entry name" value="Malonyl-Coenzyme A Acyl Carrier Protein, domain 2"/>
    <property type="match status" value="1"/>
</dbReference>
<dbReference type="SUPFAM" id="SSF55048">
    <property type="entry name" value="Probable ACP-binding domain of malonyl-CoA ACP transacylase"/>
    <property type="match status" value="1"/>
</dbReference>
<dbReference type="InterPro" id="IPR001227">
    <property type="entry name" value="Ac_transferase_dom_sf"/>
</dbReference>
<evidence type="ECO:0000256" key="7">
    <source>
        <dbReference type="SAM" id="MobiDB-lite"/>
    </source>
</evidence>
<evidence type="ECO:0000259" key="8">
    <source>
        <dbReference type="PROSITE" id="PS50075"/>
    </source>
</evidence>
<evidence type="ECO:0000256" key="1">
    <source>
        <dbReference type="ARBA" id="ARBA00022450"/>
    </source>
</evidence>
<proteinExistence type="predicted"/>
<evidence type="ECO:0000256" key="4">
    <source>
        <dbReference type="ARBA" id="ARBA00022832"/>
    </source>
</evidence>
<evidence type="ECO:0000313" key="10">
    <source>
        <dbReference type="EMBL" id="BAB54471.1"/>
    </source>
</evidence>
<keyword evidence="2" id="KW-0597">Phosphoprotein</keyword>
<sequence>MNGPIHRATPIAIIGMACRFPNADTPKAFWENIVAGRESVRELSDVELAGAGVEPEEWEADDYIRRGAPLTGLGYFDADFFSITPREAALLDPQHRLFLENIWHAIEDAGYAVRSTEMTTGIYAGSGPSSYFARCVAGLHDFRKEGMLDSMSGFQAMLGNDKDYLATRAAHRLNLIGPAINVQTACSTSLVSLHLACSGLQNGECDLALAGGVTAIVPDGAGYRYQEGMILSRDGHCRPFDADASGTVFSSGVGVLALRRLDDALADGDTIHAVIRGSAINNDGNDKISFSAPSIEGQSSVVARALMNSSIAPETISYMETHGTGTKLGDPIEIEALREVFAGFPADVAPITLGSVKANIGHTIAASGVAGVIKTVMALKSRTLPPAVNFKTPNPEIDFDRLPFAVPASAVPWKSEGPRRAGISSFGVGGTNAHVILEEAPGQTNGSSQPDDTPHPPDVPRTLNISARTPQALATVAKSFALRLDMAQPDERDTICFTANTARRAFEYRRFATGRTTRELAESLRASDHARVDVSKHVVPAALFTGQGGQGEAMGRGLYESDPIFRKVFDACDAVVAPLRKHGLGDILYGDGTLAHFVHDTEYTQPALFAIELALARVLEARGFVPEIVMGHSIGEYVAAHLAGVFSLEDGLKLITKRGELMGRLPRNGGMVVLTADPDTATQMIRDSEVELAIAAENGPTSTVVAGETDALETLIKVAKEKGVRTAQLKVSHAFHSHLMDPILEQFEAFASTLDFSKPDGRLISAKTGKVAGEEVADARYWTDHVRQPVLFHQGMMTAQEIGANLFLEIGPHPVLTPMAQAALDGIASQSQFVSSLNRTRNDEEVLAETAGRLFLAGLTINTLIDLPDNERRLVDLPLYPFERQHHWIETRASDRLAWHCRREWHAEKQSAPQPPKDKALWIILGNALGLAGRLAQAIEKREGPEQTAVVLSNVDTGLTGGVLDAHVAGIIVTPESAEGASSGQIGEAAHSHAATLMQFVQTVQAATKNGNLAKAKIWVVGQSGRAVPQTDTPIPYAARPASLVSASLHGMAMVLASEHPDLWGGDIDLGAEPSDAEIAVAIGILVGGSGSETAYAVRGEERYVLRLSESGDVGTDCPVDPQKIYLVTGGLGALGSLMVEWLINRGARRLVLLNRDVADGAKQERLEALRRLGAEIAAHAVDIADQVGVERILGDLSEAGHQLGGIIHTAGVVQDATLGSIKEASELEHALRAKLQGTLILDKASRRFSPDFFVCFSSVSALLGMKGQAAYVAANAAMNRIVEGRNAEGLPGVSIEWGPWAETGMASGLDERLRKRLTDFGLLAIRNREALERLESLCASTGTLTAAPILWRRFCKKQYGQTPAWLTPLSNVQKNPQAANDDEATDPLARLFGPVAPSDRSQAIESFLRGEVARVLGIADPDCLPMDEALNQMGFDSLATIEFRNELAKTGIKVSLQKLVMGASIAEIAADTETQVTAAVGGDADGEAVPTAPFLADSAQGYDKSAVIIPRPKPDAPIRLIGFPYAGGGPLVFQRWIDRMPDHIEFGILQMPGRSARLEEGFWMRMEDMVDGIVPEMLPFLKEKPFAFLGFCYGGVQAFEIAQRVRRDHGLEPEHFFVAGGRSPQIYNNDQFAIDVQQFNHETGKSEHELDESAFVEMLKEVNFANNKALFEDPELRAMMLPIIRADYEINNAYRYGFHPPLDAPITAIGGRIDPYVTGDHIIGWKEHTTKQFKAHFCAGGHFFMEPQIELLTRIAIEDLEPVVQRLAADGERQLAVMS</sequence>
<dbReference type="EMBL" id="BA000013">
    <property type="protein sequence ID" value="BAB54471.1"/>
    <property type="molecule type" value="Genomic_DNA"/>
</dbReference>
<dbReference type="PANTHER" id="PTHR43775">
    <property type="entry name" value="FATTY ACID SYNTHASE"/>
    <property type="match status" value="1"/>
</dbReference>